<feature type="repeat" description="ARM" evidence="6">
    <location>
        <begin position="297"/>
        <end position="339"/>
    </location>
</feature>
<dbReference type="PROSITE" id="PS50176">
    <property type="entry name" value="ARM_REPEAT"/>
    <property type="match status" value="3"/>
</dbReference>
<evidence type="ECO:0000259" key="8">
    <source>
        <dbReference type="PROSITE" id="PS51214"/>
    </source>
</evidence>
<evidence type="ECO:0000256" key="6">
    <source>
        <dbReference type="PROSITE-ProRule" id="PRU00259"/>
    </source>
</evidence>
<evidence type="ECO:0000256" key="3">
    <source>
        <dbReference type="ARBA" id="ARBA00022737"/>
    </source>
</evidence>
<evidence type="ECO:0000256" key="7">
    <source>
        <dbReference type="SAM" id="MobiDB-lite"/>
    </source>
</evidence>
<dbReference type="GO" id="GO:0006607">
    <property type="term" value="P:NLS-bearing protein import into nucleus"/>
    <property type="evidence" value="ECO:0007669"/>
    <property type="project" value="UniProtKB-ARBA"/>
</dbReference>
<dbReference type="EMBL" id="VIIS01001747">
    <property type="protein sequence ID" value="KAF0293437.1"/>
    <property type="molecule type" value="Genomic_DNA"/>
</dbReference>
<keyword evidence="10" id="KW-1185">Reference proteome</keyword>
<feature type="compositionally biased region" description="Basic and acidic residues" evidence="7">
    <location>
        <begin position="35"/>
        <end position="53"/>
    </location>
</feature>
<organism evidence="9 10">
    <name type="scientific">Amphibalanus amphitrite</name>
    <name type="common">Striped barnacle</name>
    <name type="synonym">Balanus amphitrite</name>
    <dbReference type="NCBI Taxonomy" id="1232801"/>
    <lineage>
        <taxon>Eukaryota</taxon>
        <taxon>Metazoa</taxon>
        <taxon>Ecdysozoa</taxon>
        <taxon>Arthropoda</taxon>
        <taxon>Crustacea</taxon>
        <taxon>Multicrustacea</taxon>
        <taxon>Cirripedia</taxon>
        <taxon>Thoracica</taxon>
        <taxon>Thoracicalcarea</taxon>
        <taxon>Balanomorpha</taxon>
        <taxon>Balanoidea</taxon>
        <taxon>Balanidae</taxon>
        <taxon>Amphibalaninae</taxon>
        <taxon>Amphibalanus</taxon>
    </lineage>
</organism>
<proteinExistence type="inferred from homology"/>
<feature type="compositionally biased region" description="Polar residues" evidence="7">
    <location>
        <begin position="76"/>
        <end position="94"/>
    </location>
</feature>
<dbReference type="InterPro" id="IPR011989">
    <property type="entry name" value="ARM-like"/>
</dbReference>
<dbReference type="PROSITE" id="PS51214">
    <property type="entry name" value="IBB"/>
    <property type="match status" value="1"/>
</dbReference>
<feature type="region of interest" description="Disordered" evidence="7">
    <location>
        <begin position="33"/>
        <end position="53"/>
    </location>
</feature>
<dbReference type="SUPFAM" id="SSF48371">
    <property type="entry name" value="ARM repeat"/>
    <property type="match status" value="1"/>
</dbReference>
<evidence type="ECO:0000256" key="5">
    <source>
        <dbReference type="PIRNR" id="PIRNR005673"/>
    </source>
</evidence>
<protein>
    <recommendedName>
        <fullName evidence="5">Importin subunit alpha</fullName>
    </recommendedName>
</protein>
<evidence type="ECO:0000256" key="2">
    <source>
        <dbReference type="ARBA" id="ARBA00022448"/>
    </source>
</evidence>
<dbReference type="InterPro" id="IPR024931">
    <property type="entry name" value="Importin_alpha"/>
</dbReference>
<keyword evidence="4 5" id="KW-0653">Protein transport</keyword>
<dbReference type="Proteomes" id="UP000440578">
    <property type="component" value="Unassembled WGS sequence"/>
</dbReference>
<dbReference type="Gene3D" id="1.20.5.690">
    <property type="entry name" value="Importin-alpha, importin-beta-binding domain"/>
    <property type="match status" value="1"/>
</dbReference>
<dbReference type="Pfam" id="PF01749">
    <property type="entry name" value="IBB"/>
    <property type="match status" value="1"/>
</dbReference>
<dbReference type="GO" id="GO:0005634">
    <property type="term" value="C:nucleus"/>
    <property type="evidence" value="ECO:0007669"/>
    <property type="project" value="UniProtKB-ARBA"/>
</dbReference>
<keyword evidence="3" id="KW-0677">Repeat</keyword>
<gene>
    <name evidence="9" type="primary">Kpna2</name>
    <name evidence="9" type="ORF">FJT64_008754</name>
</gene>
<feature type="region of interest" description="Disordered" evidence="7">
    <location>
        <begin position="73"/>
        <end position="94"/>
    </location>
</feature>
<keyword evidence="2 5" id="KW-0813">Transport</keyword>
<dbReference type="SMART" id="SM00185">
    <property type="entry name" value="ARM"/>
    <property type="match status" value="8"/>
</dbReference>
<dbReference type="InterPro" id="IPR032413">
    <property type="entry name" value="Arm_3"/>
</dbReference>
<dbReference type="InterPro" id="IPR016024">
    <property type="entry name" value="ARM-type_fold"/>
</dbReference>
<dbReference type="GO" id="GO:0061608">
    <property type="term" value="F:nuclear import signal receptor activity"/>
    <property type="evidence" value="ECO:0007669"/>
    <property type="project" value="InterPro"/>
</dbReference>
<dbReference type="Pfam" id="PF00514">
    <property type="entry name" value="Arm"/>
    <property type="match status" value="8"/>
</dbReference>
<dbReference type="InterPro" id="IPR036975">
    <property type="entry name" value="Importin-a_IBB_sf"/>
</dbReference>
<accession>A0A6A4VAT7</accession>
<evidence type="ECO:0000256" key="1">
    <source>
        <dbReference type="ARBA" id="ARBA00010394"/>
    </source>
</evidence>
<comment type="similarity">
    <text evidence="1 5">Belongs to the importin alpha family.</text>
</comment>
<dbReference type="GO" id="GO:0005737">
    <property type="term" value="C:cytoplasm"/>
    <property type="evidence" value="ECO:0007669"/>
    <property type="project" value="InterPro"/>
</dbReference>
<feature type="domain" description="IBB" evidence="8">
    <location>
        <begin position="12"/>
        <end position="75"/>
    </location>
</feature>
<dbReference type="Gene3D" id="1.25.10.10">
    <property type="entry name" value="Leucine-rich Repeat Variant"/>
    <property type="match status" value="1"/>
</dbReference>
<comment type="caution">
    <text evidence="9">The sequence shown here is derived from an EMBL/GenBank/DDBJ whole genome shotgun (WGS) entry which is preliminary data.</text>
</comment>
<reference evidence="9 10" key="1">
    <citation type="submission" date="2019-07" db="EMBL/GenBank/DDBJ databases">
        <title>Draft genome assembly of a fouling barnacle, Amphibalanus amphitrite (Darwin, 1854): The first reference genome for Thecostraca.</title>
        <authorList>
            <person name="Kim W."/>
        </authorList>
    </citation>
    <scope>NUCLEOTIDE SEQUENCE [LARGE SCALE GENOMIC DNA]</scope>
    <source>
        <strain evidence="9">SNU_AA5</strain>
        <tissue evidence="9">Soma without cirri and trophi</tissue>
    </source>
</reference>
<dbReference type="PANTHER" id="PTHR23316">
    <property type="entry name" value="IMPORTIN ALPHA"/>
    <property type="match status" value="1"/>
</dbReference>
<evidence type="ECO:0000313" key="10">
    <source>
        <dbReference type="Proteomes" id="UP000440578"/>
    </source>
</evidence>
<dbReference type="InterPro" id="IPR000225">
    <property type="entry name" value="Armadillo"/>
</dbReference>
<sequence length="536" mass="58160">MTPPAALFLFAAGNCATMSADDRSSAARMRNFKNRGKDSDELRRRRQETSVELRKAKKDDQILKRRNICLTEEDTATSPLQESTNKPSTAKQPSLTMEEIVAGETRAARKILSRERNPPIDTMIQAGIVPHCIRFLTHADEPQLQFEAAWALTNIASGTSEQTKFVANQGAVPHLITLLSSTEQHVAEQAVWALGNIAGDGPELRDYTISCGIVAPLLALVRPDTNAHFLRNVTWTISNLCRNKNPPPPFDAVRQCLPALAHLIHHTDTEVVTDACWALSYLTDGSNDKIEHVIEAGVVPRLVELLGSEEAAIISPALRTLGNIVTGSDAQTDTVVKAGAMRYFPRLLAHSKANVVKEAAWTISNVTAGNLQQIQAVIDAGLLGPVLEVLQKGDYRSQREAVWVILNLTSGGSQEQVAELCRLGVIKPLCDLLAAEDAKLITVILDALSNVLRYAEQVGQEGAVALQVEECGGLDRIESLQTHENETIYNKAVFIIGKYFGDDDEEDAQVAAPTTDAAGFQLSVDTDAATAGGFQF</sequence>
<dbReference type="PIRSF" id="PIRSF005673">
    <property type="entry name" value="Importin_alpha"/>
    <property type="match status" value="1"/>
</dbReference>
<dbReference type="InterPro" id="IPR002652">
    <property type="entry name" value="Importin-a_IBB"/>
</dbReference>
<dbReference type="Pfam" id="PF16186">
    <property type="entry name" value="Arm_3"/>
    <property type="match status" value="1"/>
</dbReference>
<dbReference type="OrthoDB" id="29145at2759"/>
<name>A0A6A4VAT7_AMPAM</name>
<feature type="repeat" description="ARM" evidence="6">
    <location>
        <begin position="127"/>
        <end position="170"/>
    </location>
</feature>
<dbReference type="FunFam" id="1.25.10.10:FF:000009">
    <property type="entry name" value="Importin subunit alpha"/>
    <property type="match status" value="1"/>
</dbReference>
<dbReference type="AlphaFoldDB" id="A0A6A4VAT7"/>
<evidence type="ECO:0000313" key="9">
    <source>
        <dbReference type="EMBL" id="KAF0293437.1"/>
    </source>
</evidence>
<feature type="repeat" description="ARM" evidence="6">
    <location>
        <begin position="170"/>
        <end position="198"/>
    </location>
</feature>
<evidence type="ECO:0000256" key="4">
    <source>
        <dbReference type="ARBA" id="ARBA00022927"/>
    </source>
</evidence>